<comment type="caution">
    <text evidence="1">The sequence shown here is derived from an EMBL/GenBank/DDBJ whole genome shotgun (WGS) entry which is preliminary data.</text>
</comment>
<name>A0A419SJD2_9BACL</name>
<keyword evidence="2" id="KW-1185">Reference proteome</keyword>
<dbReference type="AlphaFoldDB" id="A0A419SJD2"/>
<dbReference type="EMBL" id="MCHY01000008">
    <property type="protein sequence ID" value="RKD24060.1"/>
    <property type="molecule type" value="Genomic_DNA"/>
</dbReference>
<protein>
    <submittedName>
        <fullName evidence="1">Uncharacterized protein</fullName>
    </submittedName>
</protein>
<organism evidence="1 2">
    <name type="scientific">Ammoniphilus oxalaticus</name>
    <dbReference type="NCBI Taxonomy" id="66863"/>
    <lineage>
        <taxon>Bacteria</taxon>
        <taxon>Bacillati</taxon>
        <taxon>Bacillota</taxon>
        <taxon>Bacilli</taxon>
        <taxon>Bacillales</taxon>
        <taxon>Paenibacillaceae</taxon>
        <taxon>Aneurinibacillus group</taxon>
        <taxon>Ammoniphilus</taxon>
    </lineage>
</organism>
<evidence type="ECO:0000313" key="2">
    <source>
        <dbReference type="Proteomes" id="UP000284219"/>
    </source>
</evidence>
<dbReference type="Proteomes" id="UP000284219">
    <property type="component" value="Unassembled WGS sequence"/>
</dbReference>
<evidence type="ECO:0000313" key="1">
    <source>
        <dbReference type="EMBL" id="RKD24060.1"/>
    </source>
</evidence>
<accession>A0A419SJD2</accession>
<proteinExistence type="predicted"/>
<reference evidence="1 2" key="1">
    <citation type="submission" date="2016-08" db="EMBL/GenBank/DDBJ databases">
        <title>Novel Firmicute Genomes.</title>
        <authorList>
            <person name="Poppleton D.I."/>
            <person name="Gribaldo S."/>
        </authorList>
    </citation>
    <scope>NUCLEOTIDE SEQUENCE [LARGE SCALE GENOMIC DNA]</scope>
    <source>
        <strain evidence="1 2">RAOx-1</strain>
    </source>
</reference>
<gene>
    <name evidence="1" type="ORF">BEP19_06530</name>
</gene>
<sequence length="152" mass="17227">MFAPMTEASVFMRKYENKVSEFVQLHLAQSTYANIVIAEELKYNESTKQYSLVSPFNAVRKGQKLTPNLFSNIFDAPVSESLPLEIAVLDPSNNLIQSKPLSVNTRAKNTKLTLITTLDPITFDKIGDYKVQLFIRWNGEKVRIGQTIIVSR</sequence>